<dbReference type="AlphaFoldDB" id="A0A401H2P2"/>
<reference evidence="2 3" key="1">
    <citation type="journal article" date="2018" name="Sci. Rep.">
        <title>Genome sequence of the cauliflower mushroom Sparassis crispa (Hanabiratake) and its association with beneficial usage.</title>
        <authorList>
            <person name="Kiyama R."/>
            <person name="Furutani Y."/>
            <person name="Kawaguchi K."/>
            <person name="Nakanishi T."/>
        </authorList>
    </citation>
    <scope>NUCLEOTIDE SEQUENCE [LARGE SCALE GENOMIC DNA]</scope>
</reference>
<name>A0A401H2P2_9APHY</name>
<keyword evidence="3" id="KW-1185">Reference proteome</keyword>
<feature type="compositionally biased region" description="Polar residues" evidence="1">
    <location>
        <begin position="69"/>
        <end position="80"/>
    </location>
</feature>
<sequence>MLAVQRPPSHFFSSVVSRPNHCRHPSAPVVVRPTHTPGLLSLSKPPPRPQQSQQPRQQRSSPKGKPHQRSPQPSHATAQATEDAKKAVSAPKTDTPSEKPKPVTATTSTPDKSARGRQSAKDKAHQRNTSLSTSRGNARRPLHQPSPPPSTRIPSQAEVSSHPRKLASAEPSRFPQHTLNLFDPFVVTTSNNPRKMVPKDSGLSKAGSIVPNFHSPPRLASHPTGKLARRRQLTSVPSTPTPSKAVPVPRHKARERDLLSRSEPALIPMVLRPKDTPVSTSLPDWDSFPVCDDSSDMADDSDDTPPTTPIRELASVPAKKGAAWQRNDTFGDAPHTAPFSSTFGFPFRQSSPDRIATPTHRRRVHRRVPSDGVFHMSMDEDSSASESLEPHRRSPIVLPKRRAQSAAEHRPADAAISSSPEAAFFAGSMFQNSPSPDDLPVPSFHP</sequence>
<feature type="compositionally biased region" description="Low complexity" evidence="1">
    <location>
        <begin position="50"/>
        <end position="61"/>
    </location>
</feature>
<proteinExistence type="predicted"/>
<feature type="compositionally biased region" description="Acidic residues" evidence="1">
    <location>
        <begin position="293"/>
        <end position="303"/>
    </location>
</feature>
<accession>A0A401H2P2</accession>
<protein>
    <submittedName>
        <fullName evidence="2">Uncharacterized protein</fullName>
    </submittedName>
</protein>
<organism evidence="2 3">
    <name type="scientific">Sparassis crispa</name>
    <dbReference type="NCBI Taxonomy" id="139825"/>
    <lineage>
        <taxon>Eukaryota</taxon>
        <taxon>Fungi</taxon>
        <taxon>Dikarya</taxon>
        <taxon>Basidiomycota</taxon>
        <taxon>Agaricomycotina</taxon>
        <taxon>Agaricomycetes</taxon>
        <taxon>Polyporales</taxon>
        <taxon>Sparassidaceae</taxon>
        <taxon>Sparassis</taxon>
    </lineage>
</organism>
<comment type="caution">
    <text evidence="2">The sequence shown here is derived from an EMBL/GenBank/DDBJ whole genome shotgun (WGS) entry which is preliminary data.</text>
</comment>
<dbReference type="Proteomes" id="UP000287166">
    <property type="component" value="Unassembled WGS sequence"/>
</dbReference>
<feature type="region of interest" description="Disordered" evidence="1">
    <location>
        <begin position="15"/>
        <end position="418"/>
    </location>
</feature>
<feature type="region of interest" description="Disordered" evidence="1">
    <location>
        <begin position="427"/>
        <end position="446"/>
    </location>
</feature>
<feature type="compositionally biased region" description="Polar residues" evidence="1">
    <location>
        <begin position="127"/>
        <end position="136"/>
    </location>
</feature>
<dbReference type="OrthoDB" id="3226344at2759"/>
<evidence type="ECO:0000313" key="2">
    <source>
        <dbReference type="EMBL" id="GBE88705.1"/>
    </source>
</evidence>
<dbReference type="EMBL" id="BFAD01000014">
    <property type="protein sequence ID" value="GBE88705.1"/>
    <property type="molecule type" value="Genomic_DNA"/>
</dbReference>
<feature type="compositionally biased region" description="Polar residues" evidence="1">
    <location>
        <begin position="338"/>
        <end position="352"/>
    </location>
</feature>
<dbReference type="Pfam" id="PF15365">
    <property type="entry name" value="PNRC"/>
    <property type="match status" value="1"/>
</dbReference>
<dbReference type="STRING" id="139825.A0A401H2P2"/>
<feature type="compositionally biased region" description="Polar residues" evidence="1">
    <location>
        <begin position="233"/>
        <end position="242"/>
    </location>
</feature>
<evidence type="ECO:0000256" key="1">
    <source>
        <dbReference type="SAM" id="MobiDB-lite"/>
    </source>
</evidence>
<feature type="compositionally biased region" description="Pro residues" evidence="1">
    <location>
        <begin position="437"/>
        <end position="446"/>
    </location>
</feature>
<dbReference type="InterPro" id="IPR028322">
    <property type="entry name" value="PNRC-like_rgn"/>
</dbReference>
<dbReference type="InParanoid" id="A0A401H2P2"/>
<dbReference type="GeneID" id="38785622"/>
<gene>
    <name evidence="2" type="ORF">SCP_1401100</name>
</gene>
<dbReference type="RefSeq" id="XP_027619618.1">
    <property type="nucleotide sequence ID" value="XM_027763817.1"/>
</dbReference>
<dbReference type="GO" id="GO:0016071">
    <property type="term" value="P:mRNA metabolic process"/>
    <property type="evidence" value="ECO:0007669"/>
    <property type="project" value="UniProtKB-ARBA"/>
</dbReference>
<evidence type="ECO:0000313" key="3">
    <source>
        <dbReference type="Proteomes" id="UP000287166"/>
    </source>
</evidence>